<keyword evidence="2" id="KW-1133">Transmembrane helix</keyword>
<dbReference type="EMBL" id="JAGSNF010000003">
    <property type="protein sequence ID" value="MBR7742302.1"/>
    <property type="molecule type" value="Genomic_DNA"/>
</dbReference>
<dbReference type="Proteomes" id="UP000677016">
    <property type="component" value="Unassembled WGS sequence"/>
</dbReference>
<evidence type="ECO:0000256" key="1">
    <source>
        <dbReference type="SAM" id="MobiDB-lite"/>
    </source>
</evidence>
<evidence type="ECO:0000313" key="4">
    <source>
        <dbReference type="Proteomes" id="UP000677016"/>
    </source>
</evidence>
<keyword evidence="4" id="KW-1185">Reference proteome</keyword>
<reference evidence="3" key="1">
    <citation type="submission" date="2021-04" db="EMBL/GenBank/DDBJ databases">
        <title>Phycicoccus avicenniae sp. nov., a novel endophytic actinomycetes isolated from branch of Avicennia mariana.</title>
        <authorList>
            <person name="Tuo L."/>
        </authorList>
    </citation>
    <scope>NUCLEOTIDE SEQUENCE</scope>
    <source>
        <strain evidence="3">BSK3Z-2</strain>
    </source>
</reference>
<accession>A0A941D9F9</accession>
<feature type="transmembrane region" description="Helical" evidence="2">
    <location>
        <begin position="6"/>
        <end position="26"/>
    </location>
</feature>
<keyword evidence="2" id="KW-0812">Transmembrane</keyword>
<name>A0A941D9F9_9MICO</name>
<sequence>MLPWWGWLLLWSVLVLGGGVVVFLRLRSLWRSVRALSAEVSRAGRVVAELEAALERSPAVHPPDTAVAQAPRTLLRQYRSERARQRADRSARRAARMPAWARVD</sequence>
<keyword evidence="2" id="KW-0472">Membrane</keyword>
<proteinExistence type="predicted"/>
<dbReference type="RefSeq" id="WP_211601450.1">
    <property type="nucleotide sequence ID" value="NZ_JAGSNF010000003.1"/>
</dbReference>
<organism evidence="3 4">
    <name type="scientific">Phycicoccus avicenniae</name>
    <dbReference type="NCBI Taxonomy" id="2828860"/>
    <lineage>
        <taxon>Bacteria</taxon>
        <taxon>Bacillati</taxon>
        <taxon>Actinomycetota</taxon>
        <taxon>Actinomycetes</taxon>
        <taxon>Micrococcales</taxon>
        <taxon>Intrasporangiaceae</taxon>
        <taxon>Phycicoccus</taxon>
    </lineage>
</organism>
<comment type="caution">
    <text evidence="3">The sequence shown here is derived from an EMBL/GenBank/DDBJ whole genome shotgun (WGS) entry which is preliminary data.</text>
</comment>
<protein>
    <submittedName>
        <fullName evidence="3">Uncharacterized protein</fullName>
    </submittedName>
</protein>
<dbReference type="AlphaFoldDB" id="A0A941D9F9"/>
<evidence type="ECO:0000256" key="2">
    <source>
        <dbReference type="SAM" id="Phobius"/>
    </source>
</evidence>
<evidence type="ECO:0000313" key="3">
    <source>
        <dbReference type="EMBL" id="MBR7742302.1"/>
    </source>
</evidence>
<gene>
    <name evidence="3" type="ORF">KC207_03215</name>
</gene>
<feature type="region of interest" description="Disordered" evidence="1">
    <location>
        <begin position="80"/>
        <end position="104"/>
    </location>
</feature>
<feature type="compositionally biased region" description="Basic and acidic residues" evidence="1">
    <location>
        <begin position="80"/>
        <end position="91"/>
    </location>
</feature>